<dbReference type="PANTHER" id="PTHR37577:SF1">
    <property type="entry name" value="INTEGRAL MEMBRANE PROTEIN"/>
    <property type="match status" value="1"/>
</dbReference>
<name>A0A8H4IRX0_9PEZI</name>
<proteinExistence type="predicted"/>
<evidence type="ECO:0000313" key="2">
    <source>
        <dbReference type="EMBL" id="KAF4306530.1"/>
    </source>
</evidence>
<feature type="transmembrane region" description="Helical" evidence="1">
    <location>
        <begin position="245"/>
        <end position="267"/>
    </location>
</feature>
<evidence type="ECO:0000313" key="3">
    <source>
        <dbReference type="Proteomes" id="UP000572817"/>
    </source>
</evidence>
<sequence>MSLPYTDLDFNETFRYCKKTHHCKIDNPYDVDIAGIGSLSKVLVSFIATAAFTLLSIFVGYLCEWLPGTDTNHVDQVVILTVTTVAKFCFSPSLTRLRKFKDRLSTPSIRKKHYPEELAKKWSAALERFILALSDQQLVTGIAIMATIYMKACDISIYSFQMAAALAWFSSTTHLATLIILTSYFDSHRVARNFRAFMMVSMMVMLAVAQIISNSESVQHSATDSYFGCALKKSFKLSPADGYEAFNLTLIIAWLITSYSSRMISLYSPRRGSSKSWPTRQVARVFRLELVEPTEEDDSLAKLDQIVQEADDRLRNGPLRRWKILRRLCTTYTYFFALAGAIERAFTNSFLWHLIWLFFGATFGIGQVISIRKDYTVPYRHDQEINTLNKWGFGQILPLVLLSLPVLTGLEAYFEAKDEIERHPLNQGSISSSSDKEDSTFEMRVLPLSTEDSTVCCRSESPTRMLEHALEDSNALIVEQVPLAHRATNTSQIAPAGSVYDLPLARIILVFYIVMWFGLSQLVAVSAATNFSDLGLLIPLVLVLAGFYIWSVVIFEIMDIFNAFKRKRTLKGRR</sequence>
<keyword evidence="1" id="KW-1133">Transmembrane helix</keyword>
<dbReference type="PANTHER" id="PTHR37577">
    <property type="entry name" value="INTEGRAL MEMBRANE PROTEIN"/>
    <property type="match status" value="1"/>
</dbReference>
<feature type="transmembrane region" description="Helical" evidence="1">
    <location>
        <begin position="74"/>
        <end position="94"/>
    </location>
</feature>
<dbReference type="Proteomes" id="UP000572817">
    <property type="component" value="Unassembled WGS sequence"/>
</dbReference>
<keyword evidence="3" id="KW-1185">Reference proteome</keyword>
<feature type="transmembrane region" description="Helical" evidence="1">
    <location>
        <begin position="507"/>
        <end position="528"/>
    </location>
</feature>
<dbReference type="AlphaFoldDB" id="A0A8H4IRX0"/>
<dbReference type="OrthoDB" id="5427664at2759"/>
<evidence type="ECO:0000256" key="1">
    <source>
        <dbReference type="SAM" id="Phobius"/>
    </source>
</evidence>
<feature type="transmembrane region" description="Helical" evidence="1">
    <location>
        <begin position="162"/>
        <end position="184"/>
    </location>
</feature>
<comment type="caution">
    <text evidence="2">The sequence shown here is derived from an EMBL/GenBank/DDBJ whole genome shotgun (WGS) entry which is preliminary data.</text>
</comment>
<feature type="transmembrane region" description="Helical" evidence="1">
    <location>
        <begin position="129"/>
        <end position="150"/>
    </location>
</feature>
<reference evidence="2" key="1">
    <citation type="submission" date="2020-04" db="EMBL/GenBank/DDBJ databases">
        <title>Genome Assembly and Annotation of Botryosphaeria dothidea sdau 11-99, a Latent Pathogen of Apple Fruit Ring Rot in China.</title>
        <authorList>
            <person name="Yu C."/>
            <person name="Diao Y."/>
            <person name="Lu Q."/>
            <person name="Zhao J."/>
            <person name="Cui S."/>
            <person name="Peng C."/>
            <person name="He B."/>
            <person name="Liu H."/>
        </authorList>
    </citation>
    <scope>NUCLEOTIDE SEQUENCE [LARGE SCALE GENOMIC DNA]</scope>
    <source>
        <strain evidence="2">Sdau11-99</strain>
    </source>
</reference>
<accession>A0A8H4IRX0</accession>
<keyword evidence="1" id="KW-0472">Membrane</keyword>
<organism evidence="2 3">
    <name type="scientific">Botryosphaeria dothidea</name>
    <dbReference type="NCBI Taxonomy" id="55169"/>
    <lineage>
        <taxon>Eukaryota</taxon>
        <taxon>Fungi</taxon>
        <taxon>Dikarya</taxon>
        <taxon>Ascomycota</taxon>
        <taxon>Pezizomycotina</taxon>
        <taxon>Dothideomycetes</taxon>
        <taxon>Dothideomycetes incertae sedis</taxon>
        <taxon>Botryosphaeriales</taxon>
        <taxon>Botryosphaeriaceae</taxon>
        <taxon>Botryosphaeria</taxon>
    </lineage>
</organism>
<dbReference type="InterPro" id="IPR053018">
    <property type="entry name" value="Elsinochrome_Biosynth-Asso"/>
</dbReference>
<feature type="transmembrane region" description="Helical" evidence="1">
    <location>
        <begin position="42"/>
        <end position="62"/>
    </location>
</feature>
<protein>
    <submittedName>
        <fullName evidence="2">Uncharacterized protein</fullName>
    </submittedName>
</protein>
<feature type="transmembrane region" description="Helical" evidence="1">
    <location>
        <begin position="196"/>
        <end position="213"/>
    </location>
</feature>
<gene>
    <name evidence="2" type="ORF">GTA08_BOTSDO05810</name>
</gene>
<keyword evidence="1" id="KW-0812">Transmembrane</keyword>
<feature type="transmembrane region" description="Helical" evidence="1">
    <location>
        <begin position="354"/>
        <end position="371"/>
    </location>
</feature>
<dbReference type="EMBL" id="WWBZ02000033">
    <property type="protein sequence ID" value="KAF4306530.1"/>
    <property type="molecule type" value="Genomic_DNA"/>
</dbReference>
<feature type="transmembrane region" description="Helical" evidence="1">
    <location>
        <begin position="534"/>
        <end position="564"/>
    </location>
</feature>